<protein>
    <submittedName>
        <fullName evidence="2">Uncharacterized protein</fullName>
    </submittedName>
</protein>
<name>A0A4Y2GUJ5_ARAVE</name>
<sequence>MDIPFPLYIHVEGIKEEHKKESRKRREKIQRQMPKGKGILKKSAKKERNATTATAYKVFHLVWSYFVSLHRRDSYFLCAWCFSCLSRGVEALLVLFLTSSGKRIAQNAWI</sequence>
<reference evidence="2 3" key="1">
    <citation type="journal article" date="2019" name="Sci. Rep.">
        <title>Orb-weaving spider Araneus ventricosus genome elucidates the spidroin gene catalogue.</title>
        <authorList>
            <person name="Kono N."/>
            <person name="Nakamura H."/>
            <person name="Ohtoshi R."/>
            <person name="Moran D.A.P."/>
            <person name="Shinohara A."/>
            <person name="Yoshida Y."/>
            <person name="Fujiwara M."/>
            <person name="Mori M."/>
            <person name="Tomita M."/>
            <person name="Arakawa K."/>
        </authorList>
    </citation>
    <scope>NUCLEOTIDE SEQUENCE [LARGE SCALE GENOMIC DNA]</scope>
</reference>
<dbReference type="EMBL" id="BGPR01001583">
    <property type="protein sequence ID" value="GBM57203.1"/>
    <property type="molecule type" value="Genomic_DNA"/>
</dbReference>
<comment type="caution">
    <text evidence="2">The sequence shown here is derived from an EMBL/GenBank/DDBJ whole genome shotgun (WGS) entry which is preliminary data.</text>
</comment>
<keyword evidence="3" id="KW-1185">Reference proteome</keyword>
<organism evidence="2 3">
    <name type="scientific">Araneus ventricosus</name>
    <name type="common">Orbweaver spider</name>
    <name type="synonym">Epeira ventricosa</name>
    <dbReference type="NCBI Taxonomy" id="182803"/>
    <lineage>
        <taxon>Eukaryota</taxon>
        <taxon>Metazoa</taxon>
        <taxon>Ecdysozoa</taxon>
        <taxon>Arthropoda</taxon>
        <taxon>Chelicerata</taxon>
        <taxon>Arachnida</taxon>
        <taxon>Araneae</taxon>
        <taxon>Araneomorphae</taxon>
        <taxon>Entelegynae</taxon>
        <taxon>Araneoidea</taxon>
        <taxon>Araneidae</taxon>
        <taxon>Araneus</taxon>
    </lineage>
</organism>
<dbReference type="AlphaFoldDB" id="A0A4Y2GUJ5"/>
<accession>A0A4Y2GUJ5</accession>
<evidence type="ECO:0000256" key="1">
    <source>
        <dbReference type="SAM" id="MobiDB-lite"/>
    </source>
</evidence>
<feature type="region of interest" description="Disordered" evidence="1">
    <location>
        <begin position="19"/>
        <end position="46"/>
    </location>
</feature>
<gene>
    <name evidence="2" type="ORF">AVEN_29956_1</name>
</gene>
<dbReference type="Proteomes" id="UP000499080">
    <property type="component" value="Unassembled WGS sequence"/>
</dbReference>
<evidence type="ECO:0000313" key="3">
    <source>
        <dbReference type="Proteomes" id="UP000499080"/>
    </source>
</evidence>
<proteinExistence type="predicted"/>
<evidence type="ECO:0000313" key="2">
    <source>
        <dbReference type="EMBL" id="GBM57203.1"/>
    </source>
</evidence>